<protein>
    <recommendedName>
        <fullName evidence="1">PPM-type phosphatase domain-containing protein</fullName>
    </recommendedName>
</protein>
<dbReference type="RefSeq" id="WP_220197148.1">
    <property type="nucleotide sequence ID" value="NZ_BNJF01000003.1"/>
</dbReference>
<evidence type="ECO:0000313" key="2">
    <source>
        <dbReference type="EMBL" id="GHO47923.1"/>
    </source>
</evidence>
<dbReference type="Proteomes" id="UP000612362">
    <property type="component" value="Unassembled WGS sequence"/>
</dbReference>
<evidence type="ECO:0000313" key="3">
    <source>
        <dbReference type="Proteomes" id="UP000612362"/>
    </source>
</evidence>
<organism evidence="2 3">
    <name type="scientific">Ktedonospora formicarum</name>
    <dbReference type="NCBI Taxonomy" id="2778364"/>
    <lineage>
        <taxon>Bacteria</taxon>
        <taxon>Bacillati</taxon>
        <taxon>Chloroflexota</taxon>
        <taxon>Ktedonobacteria</taxon>
        <taxon>Ktedonobacterales</taxon>
        <taxon>Ktedonobacteraceae</taxon>
        <taxon>Ktedonospora</taxon>
    </lineage>
</organism>
<name>A0A8J3MVR3_9CHLR</name>
<proteinExistence type="predicted"/>
<comment type="caution">
    <text evidence="2">The sequence shown here is derived from an EMBL/GenBank/DDBJ whole genome shotgun (WGS) entry which is preliminary data.</text>
</comment>
<gene>
    <name evidence="2" type="ORF">KSX_60860</name>
</gene>
<feature type="domain" description="PPM-type phosphatase" evidence="1">
    <location>
        <begin position="11"/>
        <end position="144"/>
    </location>
</feature>
<dbReference type="Pfam" id="PF13672">
    <property type="entry name" value="PP2C_2"/>
    <property type="match status" value="1"/>
</dbReference>
<accession>A0A8J3MVR3</accession>
<dbReference type="AlphaFoldDB" id="A0A8J3MVR3"/>
<keyword evidence="3" id="KW-1185">Reference proteome</keyword>
<sequence>MSFRICAGSITGRDHLLDGRNCQDALHYLEFEVEGAPYVVGVVADGCGEGLYSEVGARLVAPFVCQSIRNSLRNNVPLEDLPNLLLVQVKRFLYLLLDGYDFSDEGERDIFIHNHLLFTLVGFVITPQETLTFLAGDGLIQVNDVSHCIREEAPAYLTYMLVKPDGQVGDLPGFTLYSLPTAELERLMIGSDAWLDEPELRAEVWRGRTPVAMQRLMNRWSDAQHFRDDASLITVVREREEVRA</sequence>
<evidence type="ECO:0000259" key="1">
    <source>
        <dbReference type="Pfam" id="PF13672"/>
    </source>
</evidence>
<dbReference type="EMBL" id="BNJF01000003">
    <property type="protein sequence ID" value="GHO47923.1"/>
    <property type="molecule type" value="Genomic_DNA"/>
</dbReference>
<dbReference type="InterPro" id="IPR001932">
    <property type="entry name" value="PPM-type_phosphatase-like_dom"/>
</dbReference>
<reference evidence="2" key="1">
    <citation type="submission" date="2020-10" db="EMBL/GenBank/DDBJ databases">
        <title>Taxonomic study of unclassified bacteria belonging to the class Ktedonobacteria.</title>
        <authorList>
            <person name="Yabe S."/>
            <person name="Wang C.M."/>
            <person name="Zheng Y."/>
            <person name="Sakai Y."/>
            <person name="Cavaletti L."/>
            <person name="Monciardini P."/>
            <person name="Donadio S."/>
        </authorList>
    </citation>
    <scope>NUCLEOTIDE SEQUENCE</scope>
    <source>
        <strain evidence="2">SOSP1-1</strain>
    </source>
</reference>